<organism evidence="1 2">
    <name type="scientific">Methylobacterium pseudosasicola</name>
    <dbReference type="NCBI Taxonomy" id="582667"/>
    <lineage>
        <taxon>Bacteria</taxon>
        <taxon>Pseudomonadati</taxon>
        <taxon>Pseudomonadota</taxon>
        <taxon>Alphaproteobacteria</taxon>
        <taxon>Hyphomicrobiales</taxon>
        <taxon>Methylobacteriaceae</taxon>
        <taxon>Methylobacterium</taxon>
    </lineage>
</organism>
<keyword evidence="2" id="KW-1185">Reference proteome</keyword>
<accession>A0A1I4LRQ9</accession>
<sequence length="202" mass="20809">MSGIASTTNSGGFAELRRLLSADFARVLRQTTGGKPTSRLRRLMHLTLPAMQVAIFHRTAHYLYVRGWRRCAAAVADLSLRLTGASLHPGSPIGAGLFVPHPARVVFCGSAGTDLILLPGTLVGPRDWVFPGQPFPADAPRLGDGAVVGAHAAVQGAVAVGAGATIGIGVCTLRDVPAGTVTMLAQRQTRSLEAGAGGRDAA</sequence>
<dbReference type="Gene3D" id="2.160.10.10">
    <property type="entry name" value="Hexapeptide repeat proteins"/>
    <property type="match status" value="1"/>
</dbReference>
<gene>
    <name evidence="1" type="ORF">SAMN05192568_101474</name>
</gene>
<keyword evidence="1" id="KW-0808">Transferase</keyword>
<dbReference type="STRING" id="582667.SAMN05192568_101474"/>
<name>A0A1I4LRQ9_9HYPH</name>
<dbReference type="Proteomes" id="UP000199048">
    <property type="component" value="Unassembled WGS sequence"/>
</dbReference>
<dbReference type="OrthoDB" id="9815592at2"/>
<protein>
    <submittedName>
        <fullName evidence="1">Serine O-acetyltransferase</fullName>
    </submittedName>
</protein>
<dbReference type="GO" id="GO:0016740">
    <property type="term" value="F:transferase activity"/>
    <property type="evidence" value="ECO:0007669"/>
    <property type="project" value="UniProtKB-KW"/>
</dbReference>
<dbReference type="EMBL" id="FOTK01000014">
    <property type="protein sequence ID" value="SFL93712.1"/>
    <property type="molecule type" value="Genomic_DNA"/>
</dbReference>
<dbReference type="SUPFAM" id="SSF51161">
    <property type="entry name" value="Trimeric LpxA-like enzymes"/>
    <property type="match status" value="1"/>
</dbReference>
<reference evidence="2" key="1">
    <citation type="submission" date="2016-10" db="EMBL/GenBank/DDBJ databases">
        <authorList>
            <person name="Varghese N."/>
            <person name="Submissions S."/>
        </authorList>
    </citation>
    <scope>NUCLEOTIDE SEQUENCE [LARGE SCALE GENOMIC DNA]</scope>
    <source>
        <strain evidence="2">BL36</strain>
    </source>
</reference>
<evidence type="ECO:0000313" key="1">
    <source>
        <dbReference type="EMBL" id="SFL93712.1"/>
    </source>
</evidence>
<dbReference type="RefSeq" id="WP_092041974.1">
    <property type="nucleotide sequence ID" value="NZ_FOTK01000014.1"/>
</dbReference>
<dbReference type="PANTHER" id="PTHR42811">
    <property type="entry name" value="SERINE ACETYLTRANSFERASE"/>
    <property type="match status" value="1"/>
</dbReference>
<dbReference type="AlphaFoldDB" id="A0A1I4LRQ9"/>
<evidence type="ECO:0000313" key="2">
    <source>
        <dbReference type="Proteomes" id="UP000199048"/>
    </source>
</evidence>
<proteinExistence type="predicted"/>
<dbReference type="InterPro" id="IPR011004">
    <property type="entry name" value="Trimer_LpxA-like_sf"/>
</dbReference>